<dbReference type="InterPro" id="IPR002656">
    <property type="entry name" value="Acyl_transf_3_dom"/>
</dbReference>
<dbReference type="GO" id="GO:0016747">
    <property type="term" value="F:acyltransferase activity, transferring groups other than amino-acyl groups"/>
    <property type="evidence" value="ECO:0007669"/>
    <property type="project" value="InterPro"/>
</dbReference>
<evidence type="ECO:0000259" key="4">
    <source>
        <dbReference type="Pfam" id="PF01757"/>
    </source>
</evidence>
<dbReference type="Pfam" id="PF01757">
    <property type="entry name" value="Acyl_transf_3"/>
    <property type="match status" value="1"/>
</dbReference>
<feature type="transmembrane region" description="Helical" evidence="3">
    <location>
        <begin position="266"/>
        <end position="285"/>
    </location>
</feature>
<protein>
    <submittedName>
        <fullName evidence="5">Fucose 4-O-acetylase</fullName>
    </submittedName>
</protein>
<evidence type="ECO:0000256" key="3">
    <source>
        <dbReference type="SAM" id="Phobius"/>
    </source>
</evidence>
<feature type="transmembrane region" description="Helical" evidence="3">
    <location>
        <begin position="47"/>
        <end position="68"/>
    </location>
</feature>
<feature type="transmembrane region" description="Helical" evidence="3">
    <location>
        <begin position="21"/>
        <end position="41"/>
    </location>
</feature>
<feature type="domain" description="Acyltransferase 3" evidence="4">
    <location>
        <begin position="16"/>
        <end position="315"/>
    </location>
</feature>
<dbReference type="RefSeq" id="WP_170032025.1">
    <property type="nucleotide sequence ID" value="NZ_FNDU01000023.1"/>
</dbReference>
<feature type="transmembrane region" description="Helical" evidence="3">
    <location>
        <begin position="189"/>
        <end position="210"/>
    </location>
</feature>
<comment type="subcellular location">
    <subcellularLocation>
        <location evidence="1">Membrane</location>
    </subcellularLocation>
</comment>
<dbReference type="STRING" id="930129.SAMN05216352_12332"/>
<accession>A0A1G8QZE3</accession>
<comment type="similarity">
    <text evidence="2">Belongs to the acyltransferase 3 family.</text>
</comment>
<feature type="transmembrane region" description="Helical" evidence="3">
    <location>
        <begin position="80"/>
        <end position="99"/>
    </location>
</feature>
<gene>
    <name evidence="5" type="ORF">SAMN05216352_12332</name>
</gene>
<keyword evidence="3" id="KW-1133">Transmembrane helix</keyword>
<sequence>MTTSSSLFYTPGKRDYFFDNAKFILIALVVISHAITPLIEWHQFSRGVYLLLFSFHMPLFLFISGYFAKKAVAQREFVKPIQKLLVPYIIFQVIYSFFYHDIMGQQLNVPIFEPHWSLWFLLTLFSFYFIIHLFKFSPYMIILAILLGVAIGFGEPSSLFSISRTIVFFPFFLAGYFMKRHHFEFLQLARLKIIGAAIFILSFVIFYFYAYDIPYELFYGNESYQAMGFENAAAGSAYRLLAYVATIAISIAFLAFVPQEKQPMSIYAKSTLYVYLLHGFIFRYLRETEFYDGMDTIFEVMLLALGCIIFTFILSSSIVKKVTQPLIEPFSYFSKK</sequence>
<reference evidence="5 6" key="1">
    <citation type="submission" date="2016-10" db="EMBL/GenBank/DDBJ databases">
        <authorList>
            <person name="de Groot N.N."/>
        </authorList>
    </citation>
    <scope>NUCLEOTIDE SEQUENCE [LARGE SCALE GENOMIC DNA]</scope>
    <source>
        <strain evidence="6">P4B,CCM 7963,CECT 7998,DSM 25260,IBRC-M 10614,KCTC 13821</strain>
    </source>
</reference>
<evidence type="ECO:0000256" key="1">
    <source>
        <dbReference type="ARBA" id="ARBA00004370"/>
    </source>
</evidence>
<feature type="transmembrane region" description="Helical" evidence="3">
    <location>
        <begin position="159"/>
        <end position="177"/>
    </location>
</feature>
<feature type="transmembrane region" description="Helical" evidence="3">
    <location>
        <begin position="297"/>
        <end position="319"/>
    </location>
</feature>
<organism evidence="5 6">
    <name type="scientific">Alteribacillus bidgolensis</name>
    <dbReference type="NCBI Taxonomy" id="930129"/>
    <lineage>
        <taxon>Bacteria</taxon>
        <taxon>Bacillati</taxon>
        <taxon>Bacillota</taxon>
        <taxon>Bacilli</taxon>
        <taxon>Bacillales</taxon>
        <taxon>Bacillaceae</taxon>
        <taxon>Alteribacillus</taxon>
    </lineage>
</organism>
<evidence type="ECO:0000313" key="5">
    <source>
        <dbReference type="EMBL" id="SDJ10068.1"/>
    </source>
</evidence>
<dbReference type="InterPro" id="IPR052734">
    <property type="entry name" value="Nod_factor_acetyltransferase"/>
</dbReference>
<evidence type="ECO:0000256" key="2">
    <source>
        <dbReference type="ARBA" id="ARBA00007400"/>
    </source>
</evidence>
<keyword evidence="6" id="KW-1185">Reference proteome</keyword>
<name>A0A1G8QZE3_9BACI</name>
<keyword evidence="3" id="KW-0472">Membrane</keyword>
<dbReference type="AlphaFoldDB" id="A0A1G8QZE3"/>
<feature type="transmembrane region" description="Helical" evidence="3">
    <location>
        <begin position="111"/>
        <end position="131"/>
    </location>
</feature>
<dbReference type="Proteomes" id="UP000199017">
    <property type="component" value="Unassembled WGS sequence"/>
</dbReference>
<keyword evidence="3" id="KW-0812">Transmembrane</keyword>
<dbReference type="PANTHER" id="PTHR37312">
    <property type="entry name" value="MEMBRANE-BOUND ACYLTRANSFERASE YKRP-RELATED"/>
    <property type="match status" value="1"/>
</dbReference>
<proteinExistence type="inferred from homology"/>
<dbReference type="EMBL" id="FNDU01000023">
    <property type="protein sequence ID" value="SDJ10068.1"/>
    <property type="molecule type" value="Genomic_DNA"/>
</dbReference>
<feature type="transmembrane region" description="Helical" evidence="3">
    <location>
        <begin position="237"/>
        <end position="257"/>
    </location>
</feature>
<evidence type="ECO:0000313" key="6">
    <source>
        <dbReference type="Proteomes" id="UP000199017"/>
    </source>
</evidence>
<feature type="transmembrane region" description="Helical" evidence="3">
    <location>
        <begin position="136"/>
        <end position="153"/>
    </location>
</feature>
<dbReference type="PANTHER" id="PTHR37312:SF1">
    <property type="entry name" value="MEMBRANE-BOUND ACYLTRANSFERASE YKRP-RELATED"/>
    <property type="match status" value="1"/>
</dbReference>